<comment type="caution">
    <text evidence="1">The sequence shown here is derived from an EMBL/GenBank/DDBJ whole genome shotgun (WGS) entry which is preliminary data.</text>
</comment>
<evidence type="ECO:0000313" key="2">
    <source>
        <dbReference type="Proteomes" id="UP000789920"/>
    </source>
</evidence>
<evidence type="ECO:0000313" key="1">
    <source>
        <dbReference type="EMBL" id="CAG8814306.1"/>
    </source>
</evidence>
<feature type="non-terminal residue" evidence="1">
    <location>
        <position position="1"/>
    </location>
</feature>
<reference evidence="1" key="1">
    <citation type="submission" date="2021-06" db="EMBL/GenBank/DDBJ databases">
        <authorList>
            <person name="Kallberg Y."/>
            <person name="Tangrot J."/>
            <person name="Rosling A."/>
        </authorList>
    </citation>
    <scope>NUCLEOTIDE SEQUENCE</scope>
    <source>
        <strain evidence="1">MA461A</strain>
    </source>
</reference>
<accession>A0ACA9RWQ7</accession>
<sequence length="107" mass="12297">LFPECFTNLLNLYMNIYLLQHAQNFAMLTNIAVGVKEMLAKPQFNVNTNMLSSLVTDSYLNTMFSNWYATSNASLTSIILQNKKNKEDAGYAICHDKYFTDIKLKNR</sequence>
<proteinExistence type="predicted"/>
<dbReference type="EMBL" id="CAJVQC010075990">
    <property type="protein sequence ID" value="CAG8814306.1"/>
    <property type="molecule type" value="Genomic_DNA"/>
</dbReference>
<name>A0ACA9RWQ7_9GLOM</name>
<organism evidence="1 2">
    <name type="scientific">Racocetra persica</name>
    <dbReference type="NCBI Taxonomy" id="160502"/>
    <lineage>
        <taxon>Eukaryota</taxon>
        <taxon>Fungi</taxon>
        <taxon>Fungi incertae sedis</taxon>
        <taxon>Mucoromycota</taxon>
        <taxon>Glomeromycotina</taxon>
        <taxon>Glomeromycetes</taxon>
        <taxon>Diversisporales</taxon>
        <taxon>Gigasporaceae</taxon>
        <taxon>Racocetra</taxon>
    </lineage>
</organism>
<gene>
    <name evidence="1" type="ORF">RPERSI_LOCUS23959</name>
</gene>
<keyword evidence="2" id="KW-1185">Reference proteome</keyword>
<protein>
    <submittedName>
        <fullName evidence="1">26460_t:CDS:1</fullName>
    </submittedName>
</protein>
<dbReference type="Proteomes" id="UP000789920">
    <property type="component" value="Unassembled WGS sequence"/>
</dbReference>